<accession>A0ABT6N0U8</accession>
<proteinExistence type="predicted"/>
<gene>
    <name evidence="1" type="ORF">QGN17_09305</name>
</gene>
<comment type="caution">
    <text evidence="1">The sequence shown here is derived from an EMBL/GenBank/DDBJ whole genome shotgun (WGS) entry which is preliminary data.</text>
</comment>
<protein>
    <submittedName>
        <fullName evidence="1">Uncharacterized protein</fullName>
    </submittedName>
</protein>
<evidence type="ECO:0000313" key="1">
    <source>
        <dbReference type="EMBL" id="MDH7638925.1"/>
    </source>
</evidence>
<dbReference type="EMBL" id="JARYGZ010000001">
    <property type="protein sequence ID" value="MDH7638925.1"/>
    <property type="molecule type" value="Genomic_DNA"/>
</dbReference>
<keyword evidence="2" id="KW-1185">Reference proteome</keyword>
<evidence type="ECO:0000313" key="2">
    <source>
        <dbReference type="Proteomes" id="UP001160625"/>
    </source>
</evidence>
<dbReference type="Proteomes" id="UP001160625">
    <property type="component" value="Unassembled WGS sequence"/>
</dbReference>
<reference evidence="1" key="1">
    <citation type="submission" date="2023-04" db="EMBL/GenBank/DDBJ databases">
        <title>Sphingomonas sp. MAHUQ-71 isolated from rice field.</title>
        <authorList>
            <person name="Huq M.A."/>
        </authorList>
    </citation>
    <scope>NUCLEOTIDE SEQUENCE</scope>
    <source>
        <strain evidence="1">MAHUQ-71</strain>
    </source>
</reference>
<organism evidence="1 2">
    <name type="scientific">Sphingomonas oryzagri</name>
    <dbReference type="NCBI Taxonomy" id="3042314"/>
    <lineage>
        <taxon>Bacteria</taxon>
        <taxon>Pseudomonadati</taxon>
        <taxon>Pseudomonadota</taxon>
        <taxon>Alphaproteobacteria</taxon>
        <taxon>Sphingomonadales</taxon>
        <taxon>Sphingomonadaceae</taxon>
        <taxon>Sphingomonas</taxon>
    </lineage>
</organism>
<sequence>MRLTDHSFVESTPCRAMDIDYDALMADEVALSRRSHAWDQMAEAALDFETDAYEQARARFWAMGRRA</sequence>
<name>A0ABT6N0U8_9SPHN</name>
<dbReference type="RefSeq" id="WP_281044197.1">
    <property type="nucleotide sequence ID" value="NZ_JARYGZ010000001.1"/>
</dbReference>